<gene>
    <name evidence="1" type="ORF">ACFFMS_21085</name>
</gene>
<evidence type="ECO:0000313" key="1">
    <source>
        <dbReference type="EMBL" id="MFB9760778.1"/>
    </source>
</evidence>
<dbReference type="Proteomes" id="UP001589609">
    <property type="component" value="Unassembled WGS sequence"/>
</dbReference>
<evidence type="ECO:0008006" key="3">
    <source>
        <dbReference type="Google" id="ProtNLM"/>
    </source>
</evidence>
<reference evidence="1 2" key="1">
    <citation type="submission" date="2024-09" db="EMBL/GenBank/DDBJ databases">
        <authorList>
            <person name="Sun Q."/>
            <person name="Mori K."/>
        </authorList>
    </citation>
    <scope>NUCLEOTIDE SEQUENCE [LARGE SCALE GENOMIC DNA]</scope>
    <source>
        <strain evidence="1 2">JCM 11201</strain>
    </source>
</reference>
<comment type="caution">
    <text evidence="1">The sequence shown here is derived from an EMBL/GenBank/DDBJ whole genome shotgun (WGS) entry which is preliminary data.</text>
</comment>
<accession>A0ABV5WKN2</accession>
<name>A0ABV5WKN2_9BACI</name>
<keyword evidence="2" id="KW-1185">Reference proteome</keyword>
<evidence type="ECO:0000313" key="2">
    <source>
        <dbReference type="Proteomes" id="UP001589609"/>
    </source>
</evidence>
<sequence>MVQIYLIRIHAALFYTFQHPVSVLTRLFQDVNRNGRKARRCRKATPFEILGLIETSTAQLSVAA</sequence>
<dbReference type="EMBL" id="JBHMAF010000168">
    <property type="protein sequence ID" value="MFB9760778.1"/>
    <property type="molecule type" value="Genomic_DNA"/>
</dbReference>
<organism evidence="1 2">
    <name type="scientific">Ectobacillus funiculus</name>
    <dbReference type="NCBI Taxonomy" id="137993"/>
    <lineage>
        <taxon>Bacteria</taxon>
        <taxon>Bacillati</taxon>
        <taxon>Bacillota</taxon>
        <taxon>Bacilli</taxon>
        <taxon>Bacillales</taxon>
        <taxon>Bacillaceae</taxon>
        <taxon>Ectobacillus</taxon>
    </lineage>
</organism>
<protein>
    <recommendedName>
        <fullName evidence="3">Transposase</fullName>
    </recommendedName>
</protein>
<proteinExistence type="predicted"/>